<sequence length="253" mass="27894">MRFWREILSAAGLGPIAKQLLMGLVLALIFIGMVVYATTGLAGLGISLSLLSLGIFLEFLRLVGRTRQKALDQIWPGLFDVLRSGAEAGLTLHEQIEYLANESPLAVRRYFQQLFMDLEHGKSIQEALSRFQNQVGSRSGDFMVMVLLITSELGGRGEAGIWERASQEIRSEQQLMNQVLAKQGWVLGSAKMAVLAPWLIVFVLLSVKSNQEAFASSTGTMILLIGLLLSFFAYFLTSALGRLPIPQRVFDVS</sequence>
<reference evidence="8" key="1">
    <citation type="submission" date="2020-05" db="EMBL/GenBank/DDBJ databases">
        <authorList>
            <person name="Chiriac C."/>
            <person name="Salcher M."/>
            <person name="Ghai R."/>
            <person name="Kavagutti S V."/>
        </authorList>
    </citation>
    <scope>NUCLEOTIDE SEQUENCE</scope>
</reference>
<keyword evidence="3 6" id="KW-0812">Transmembrane</keyword>
<dbReference type="GO" id="GO:0005886">
    <property type="term" value="C:plasma membrane"/>
    <property type="evidence" value="ECO:0007669"/>
    <property type="project" value="UniProtKB-SubCell"/>
</dbReference>
<dbReference type="EMBL" id="CAEZTO010000001">
    <property type="protein sequence ID" value="CAB4561140.1"/>
    <property type="molecule type" value="Genomic_DNA"/>
</dbReference>
<proteinExistence type="predicted"/>
<dbReference type="EMBL" id="CAEZST010000005">
    <property type="protein sequence ID" value="CAB4543856.1"/>
    <property type="molecule type" value="Genomic_DNA"/>
</dbReference>
<dbReference type="AlphaFoldDB" id="A0A6J6BY63"/>
<evidence type="ECO:0000259" key="7">
    <source>
        <dbReference type="Pfam" id="PF00482"/>
    </source>
</evidence>
<evidence type="ECO:0000256" key="6">
    <source>
        <dbReference type="SAM" id="Phobius"/>
    </source>
</evidence>
<feature type="transmembrane region" description="Helical" evidence="6">
    <location>
        <begin position="213"/>
        <end position="236"/>
    </location>
</feature>
<keyword evidence="2" id="KW-1003">Cell membrane</keyword>
<evidence type="ECO:0000313" key="8">
    <source>
        <dbReference type="EMBL" id="CAB4543856.1"/>
    </source>
</evidence>
<dbReference type="PANTHER" id="PTHR35007">
    <property type="entry name" value="INTEGRAL MEMBRANE PROTEIN-RELATED"/>
    <property type="match status" value="1"/>
</dbReference>
<organism evidence="8">
    <name type="scientific">freshwater metagenome</name>
    <dbReference type="NCBI Taxonomy" id="449393"/>
    <lineage>
        <taxon>unclassified sequences</taxon>
        <taxon>metagenomes</taxon>
        <taxon>ecological metagenomes</taxon>
    </lineage>
</organism>
<feature type="transmembrane region" description="Helical" evidence="6">
    <location>
        <begin position="185"/>
        <end position="207"/>
    </location>
</feature>
<evidence type="ECO:0000313" key="9">
    <source>
        <dbReference type="EMBL" id="CAB4561140.1"/>
    </source>
</evidence>
<keyword evidence="4 6" id="KW-1133">Transmembrane helix</keyword>
<protein>
    <submittedName>
        <fullName evidence="8">Unannotated protein</fullName>
    </submittedName>
</protein>
<keyword evidence="5 6" id="KW-0472">Membrane</keyword>
<accession>A0A6J6BY63</accession>
<dbReference type="InterPro" id="IPR018076">
    <property type="entry name" value="T2SS_GspF_dom"/>
</dbReference>
<evidence type="ECO:0000256" key="3">
    <source>
        <dbReference type="ARBA" id="ARBA00022692"/>
    </source>
</evidence>
<name>A0A6J6BY63_9ZZZZ</name>
<feature type="domain" description="Type II secretion system protein GspF" evidence="7">
    <location>
        <begin position="80"/>
        <end position="205"/>
    </location>
</feature>
<dbReference type="PANTHER" id="PTHR35007:SF4">
    <property type="entry name" value="CONSERVED TRANSMEMBRANE PROTEIN-RELATED"/>
    <property type="match status" value="1"/>
</dbReference>
<evidence type="ECO:0000256" key="5">
    <source>
        <dbReference type="ARBA" id="ARBA00023136"/>
    </source>
</evidence>
<dbReference type="Pfam" id="PF00482">
    <property type="entry name" value="T2SSF"/>
    <property type="match status" value="1"/>
</dbReference>
<evidence type="ECO:0000256" key="2">
    <source>
        <dbReference type="ARBA" id="ARBA00022475"/>
    </source>
</evidence>
<evidence type="ECO:0000256" key="1">
    <source>
        <dbReference type="ARBA" id="ARBA00004651"/>
    </source>
</evidence>
<feature type="transmembrane region" description="Helical" evidence="6">
    <location>
        <begin position="44"/>
        <end position="63"/>
    </location>
</feature>
<evidence type="ECO:0000256" key="4">
    <source>
        <dbReference type="ARBA" id="ARBA00022989"/>
    </source>
</evidence>
<comment type="subcellular location">
    <subcellularLocation>
        <location evidence="1">Cell membrane</location>
        <topology evidence="1">Multi-pass membrane protein</topology>
    </subcellularLocation>
</comment>
<gene>
    <name evidence="8" type="ORF">UFOPK1503_00457</name>
    <name evidence="9" type="ORF">UFOPK1693_00024</name>
</gene>
<feature type="transmembrane region" description="Helical" evidence="6">
    <location>
        <begin position="20"/>
        <end position="38"/>
    </location>
</feature>